<comment type="caution">
    <text evidence="1">The sequence shown here is derived from an EMBL/GenBank/DDBJ whole genome shotgun (WGS) entry which is preliminary data.</text>
</comment>
<reference evidence="1 2" key="1">
    <citation type="submission" date="2018-11" db="EMBL/GenBank/DDBJ databases">
        <title>Sequencing the genomes of 1000 actinobacteria strains.</title>
        <authorList>
            <person name="Klenk H.-P."/>
        </authorList>
    </citation>
    <scope>NUCLEOTIDE SEQUENCE [LARGE SCALE GENOMIC DNA]</scope>
    <source>
        <strain evidence="1 2">DSM 15700</strain>
    </source>
</reference>
<dbReference type="Gene3D" id="3.40.1230.10">
    <property type="entry name" value="MTH938-like"/>
    <property type="match status" value="1"/>
</dbReference>
<gene>
    <name evidence="1" type="ORF">EDD34_2901</name>
</gene>
<dbReference type="Pfam" id="PF04430">
    <property type="entry name" value="DUF498"/>
    <property type="match status" value="1"/>
</dbReference>
<dbReference type="GO" id="GO:0005737">
    <property type="term" value="C:cytoplasm"/>
    <property type="evidence" value="ECO:0007669"/>
    <property type="project" value="TreeGrafter"/>
</dbReference>
<dbReference type="InterPro" id="IPR036748">
    <property type="entry name" value="MTH938-like_sf"/>
</dbReference>
<organism evidence="1 2">
    <name type="scientific">Myceligenerans xiligouense</name>
    <dbReference type="NCBI Taxonomy" id="253184"/>
    <lineage>
        <taxon>Bacteria</taxon>
        <taxon>Bacillati</taxon>
        <taxon>Actinomycetota</taxon>
        <taxon>Actinomycetes</taxon>
        <taxon>Micrococcales</taxon>
        <taxon>Promicromonosporaceae</taxon>
        <taxon>Myceligenerans</taxon>
    </lineage>
</organism>
<accession>A0A3N4ZQZ2</accession>
<dbReference type="OrthoDB" id="1493668at2"/>
<evidence type="ECO:0000313" key="1">
    <source>
        <dbReference type="EMBL" id="RPF22251.1"/>
    </source>
</evidence>
<dbReference type="PANTHER" id="PTHR15811:SF5">
    <property type="entry name" value="MTH938 DOMAIN-CONTAINING PROTEIN"/>
    <property type="match status" value="1"/>
</dbReference>
<sequence length="136" mass="14223">MKDHGTSGPGSPKVTRLAWGVVDVEGVGRFKDVILCPGGATAWDWGVTGTRHSPGIQPSDVDQAVAATRTETTAAGIEVIVLSRGMESRLGVHEDTVRYAESLGMEVHVAPTEDAVALYNEVAATRAVAALIHSTC</sequence>
<dbReference type="AlphaFoldDB" id="A0A3N4ZQZ2"/>
<dbReference type="SUPFAM" id="SSF64076">
    <property type="entry name" value="MTH938-like"/>
    <property type="match status" value="1"/>
</dbReference>
<keyword evidence="2" id="KW-1185">Reference proteome</keyword>
<protein>
    <submittedName>
        <fullName evidence="1">Uncharacterized protein</fullName>
    </submittedName>
</protein>
<dbReference type="Proteomes" id="UP000280501">
    <property type="component" value="Unassembled WGS sequence"/>
</dbReference>
<proteinExistence type="predicted"/>
<dbReference type="PANTHER" id="PTHR15811">
    <property type="entry name" value="MTH938 DOMAIN-CONTAINING PROTEIN"/>
    <property type="match status" value="1"/>
</dbReference>
<dbReference type="InterPro" id="IPR007523">
    <property type="entry name" value="NDUFAF3/AAMDC"/>
</dbReference>
<evidence type="ECO:0000313" key="2">
    <source>
        <dbReference type="Proteomes" id="UP000280501"/>
    </source>
</evidence>
<name>A0A3N4ZQZ2_9MICO</name>
<dbReference type="EMBL" id="RKQZ01000001">
    <property type="protein sequence ID" value="RPF22251.1"/>
    <property type="molecule type" value="Genomic_DNA"/>
</dbReference>